<evidence type="ECO:0000313" key="5">
    <source>
        <dbReference type="Proteomes" id="UP000235836"/>
    </source>
</evidence>
<name>A0A2N6T4U1_9CORY</name>
<dbReference type="RefSeq" id="WP_034665353.1">
    <property type="nucleotide sequence ID" value="NZ_JBHRZL010000009.1"/>
</dbReference>
<feature type="region of interest" description="Disordered" evidence="1">
    <location>
        <begin position="46"/>
        <end position="67"/>
    </location>
</feature>
<reference evidence="4 5" key="1">
    <citation type="submission" date="2017-09" db="EMBL/GenBank/DDBJ databases">
        <title>Bacterial strain isolated from the female urinary microbiota.</title>
        <authorList>
            <person name="Thomas-White K."/>
            <person name="Kumar N."/>
            <person name="Forster S."/>
            <person name="Putonti C."/>
            <person name="Lawley T."/>
            <person name="Wolfe A.J."/>
        </authorList>
    </citation>
    <scope>NUCLEOTIDE SEQUENCE [LARGE SCALE GENOMIC DNA]</scope>
    <source>
        <strain evidence="4 5">UMB0792</strain>
    </source>
</reference>
<dbReference type="Pfam" id="PF24837">
    <property type="entry name" value="AMIN-like"/>
    <property type="match status" value="1"/>
</dbReference>
<protein>
    <recommendedName>
        <fullName evidence="3">AMIN-like domain-containing protein</fullName>
    </recommendedName>
</protein>
<dbReference type="InterPro" id="IPR056303">
    <property type="entry name" value="AMIN-like"/>
</dbReference>
<keyword evidence="5" id="KW-1185">Reference proteome</keyword>
<accession>A0A2N6T4U1</accession>
<dbReference type="EMBL" id="PNHG01000007">
    <property type="protein sequence ID" value="PMC64322.1"/>
    <property type="molecule type" value="Genomic_DNA"/>
</dbReference>
<dbReference type="PROSITE" id="PS51257">
    <property type="entry name" value="PROKAR_LIPOPROTEIN"/>
    <property type="match status" value="1"/>
</dbReference>
<proteinExistence type="predicted"/>
<comment type="caution">
    <text evidence="4">The sequence shown here is derived from an EMBL/GenBank/DDBJ whole genome shotgun (WGS) entry which is preliminary data.</text>
</comment>
<feature type="domain" description="AMIN-like" evidence="3">
    <location>
        <begin position="73"/>
        <end position="197"/>
    </location>
</feature>
<evidence type="ECO:0000256" key="1">
    <source>
        <dbReference type="SAM" id="MobiDB-lite"/>
    </source>
</evidence>
<feature type="signal peptide" evidence="2">
    <location>
        <begin position="1"/>
        <end position="20"/>
    </location>
</feature>
<feature type="chain" id="PRO_5038597268" description="AMIN-like domain-containing protein" evidence="2">
    <location>
        <begin position="21"/>
        <end position="200"/>
    </location>
</feature>
<evidence type="ECO:0000313" key="4">
    <source>
        <dbReference type="EMBL" id="PMC64322.1"/>
    </source>
</evidence>
<sequence>MTAPRLACATALCTVAFVLAGCTLDDASGTQQGNIVAGTGGAVTTMSPEEREPLGPVNPSPKTTRPTAPARLAVTDMDVKSHGDFDRVTITLSGDGEPGWFADYVSSPVEGSTGQPLKVKGSAFLNVSIDGTVFPSDVGAETSAPERVSGGAGTSGTVAEVVNAGTSAGRTQVVVGLNSRSPYGVVTLHNPTRIIIDATR</sequence>
<dbReference type="AlphaFoldDB" id="A0A2N6T4U1"/>
<organism evidence="4 5">
    <name type="scientific">Corynebacterium tuscaniense</name>
    <dbReference type="NCBI Taxonomy" id="302449"/>
    <lineage>
        <taxon>Bacteria</taxon>
        <taxon>Bacillati</taxon>
        <taxon>Actinomycetota</taxon>
        <taxon>Actinomycetes</taxon>
        <taxon>Mycobacteriales</taxon>
        <taxon>Corynebacteriaceae</taxon>
        <taxon>Corynebacterium</taxon>
    </lineage>
</organism>
<evidence type="ECO:0000256" key="2">
    <source>
        <dbReference type="SAM" id="SignalP"/>
    </source>
</evidence>
<dbReference type="Proteomes" id="UP000235836">
    <property type="component" value="Unassembled WGS sequence"/>
</dbReference>
<gene>
    <name evidence="4" type="ORF">CJ203_06140</name>
</gene>
<evidence type="ECO:0000259" key="3">
    <source>
        <dbReference type="Pfam" id="PF24837"/>
    </source>
</evidence>
<keyword evidence="2" id="KW-0732">Signal</keyword>